<evidence type="ECO:0000259" key="1">
    <source>
        <dbReference type="Pfam" id="PF14311"/>
    </source>
</evidence>
<proteinExistence type="predicted"/>
<protein>
    <recommendedName>
        <fullName evidence="1">Treble clef zinc finger domain-containing protein</fullName>
    </recommendedName>
</protein>
<feature type="domain" description="Treble clef zinc finger" evidence="1">
    <location>
        <begin position="399"/>
        <end position="455"/>
    </location>
</feature>
<organism evidence="2 3">
    <name type="scientific">Bifidobacterium jacchi</name>
    <dbReference type="NCBI Taxonomy" id="2490545"/>
    <lineage>
        <taxon>Bacteria</taxon>
        <taxon>Bacillati</taxon>
        <taxon>Actinomycetota</taxon>
        <taxon>Actinomycetes</taxon>
        <taxon>Bifidobacteriales</taxon>
        <taxon>Bifidobacteriaceae</taxon>
        <taxon>Bifidobacterium</taxon>
    </lineage>
</organism>
<evidence type="ECO:0000313" key="2">
    <source>
        <dbReference type="EMBL" id="KAB5606981.1"/>
    </source>
</evidence>
<comment type="caution">
    <text evidence="2">The sequence shown here is derived from an EMBL/GenBank/DDBJ whole genome shotgun (WGS) entry which is preliminary data.</text>
</comment>
<name>A0A5N5RJT3_9BIFI</name>
<sequence length="589" mass="67169">MERLCQTCGLNPVFRPKARICMECVRRQFQEQGMELVGEFQNKTTPVRCRCKTCGIEADYIPKTVWGRGAYPGDRGACDACYLKENGRNPFWPGGKVRGDYERNRKACEEHGLKLLEILQDGDRAFGMVVECKRCGRRTITDSADVGFGCSCMSKAGSASVKPRKKATPRVCDPDSGLHGWWDFDRNTENDWNTASRRSATKQYRWHCPECGCRFQAAPLQMPYCPECSRKARANFDAQFKARQTWEKSTHISEVPELATAWDDDEYDPHDICLDDWRNGTGAYRLKCPEGHRMTIRPATYLDRGCPACRAAEAKKKGLGKRALSFASPELSAQWDSEHNGEWTPQNVADDSRRQVWWRCSQCGYEWRQRVRDRFLHPMWLCPRCKTLVGSLAYFAPDLAEEWSAENPLTAWEVTPTGRTPFTPLWVCSVNHAHQWRASTAARWAGHSPCPECREKGKSAIELEYYAEIRQSFEDARSGVALKDDAFTRGTTWRPDIICRINGINVAIEYDGAYWHSGKTDTDTRKSLDLLDAGWVVIRMRETGLPSLGDLGSRYKELAVDGERTKPATIIGWIINWIDTDRQFVQSDN</sequence>
<dbReference type="EMBL" id="RQSP01000017">
    <property type="protein sequence ID" value="KAB5606981.1"/>
    <property type="molecule type" value="Genomic_DNA"/>
</dbReference>
<dbReference type="PANTHER" id="PTHR37317">
    <property type="entry name" value="BLR8090 PROTEIN"/>
    <property type="match status" value="1"/>
</dbReference>
<dbReference type="Proteomes" id="UP000326336">
    <property type="component" value="Unassembled WGS sequence"/>
</dbReference>
<dbReference type="PANTHER" id="PTHR37317:SF1">
    <property type="entry name" value="ZINC-RIBBON DOMAIN-CONTAINING PROTEIN-RELATED"/>
    <property type="match status" value="1"/>
</dbReference>
<reference evidence="2 3" key="1">
    <citation type="journal article" date="2019" name="Int. J. Syst. Evol. Microbiol.">
        <title>Bifidobacterium jacchi sp. nov., isolated from the faeces of a baby common marmoset (Callithrix jacchus).</title>
        <authorList>
            <person name="Modesto M."/>
            <person name="Watanabe K."/>
            <person name="Arita M."/>
            <person name="Satti M."/>
            <person name="Oki K."/>
            <person name="Sciavilla P."/>
            <person name="Patavino C."/>
            <person name="Camma C."/>
            <person name="Michelini S."/>
            <person name="Sgorbati B."/>
            <person name="Mattarelli P."/>
        </authorList>
    </citation>
    <scope>NUCLEOTIDE SEQUENCE [LARGE SCALE GENOMIC DNA]</scope>
    <source>
        <strain evidence="2 3">MRM 9.3</strain>
    </source>
</reference>
<accession>A0A5N5RJT3</accession>
<keyword evidence="3" id="KW-1185">Reference proteome</keyword>
<evidence type="ECO:0000313" key="3">
    <source>
        <dbReference type="Proteomes" id="UP000326336"/>
    </source>
</evidence>
<dbReference type="OrthoDB" id="3196679at2"/>
<feature type="domain" description="Treble clef zinc finger" evidence="1">
    <location>
        <begin position="331"/>
        <end position="386"/>
    </location>
</feature>
<gene>
    <name evidence="2" type="ORF">EHS19_05940</name>
</gene>
<dbReference type="Gene3D" id="3.40.960.10">
    <property type="entry name" value="VSR Endonuclease"/>
    <property type="match status" value="1"/>
</dbReference>
<dbReference type="AlphaFoldDB" id="A0A5N5RJT3"/>
<dbReference type="InterPro" id="IPR025487">
    <property type="entry name" value="DUF4379"/>
</dbReference>
<dbReference type="Pfam" id="PF14311">
    <property type="entry name" value="DUF4379"/>
    <property type="match status" value="2"/>
</dbReference>